<dbReference type="InterPro" id="IPR005873">
    <property type="entry name" value="DENR_eukaryotes"/>
</dbReference>
<comment type="domain">
    <text evidence="8">The SUI1 domain may be involved in RNA binding.</text>
</comment>
<dbReference type="HOGENOM" id="CLU_073511_0_1_1"/>
<reference evidence="11 12" key="1">
    <citation type="journal article" date="2011" name="Proc. Natl. Acad. Sci. U.S.A.">
        <title>Evolutionary erosion of yeast sex chromosomes by mating-type switching accidents.</title>
        <authorList>
            <person name="Gordon J.L."/>
            <person name="Armisen D."/>
            <person name="Proux-Wera E."/>
            <person name="Oheigeartaigh S.S."/>
            <person name="Byrne K.P."/>
            <person name="Wolfe K.H."/>
        </authorList>
    </citation>
    <scope>NUCLEOTIDE SEQUENCE [LARGE SCALE GENOMIC DNA]</scope>
    <source>
        <strain evidence="12">ATCC 24235 / CBS 4417 / NBRC 1672 / NRRL Y-8282 / UCD 70-5</strain>
    </source>
</reference>
<protein>
    <recommendedName>
        <fullName evidence="4 8">Translation machinery-associated protein 22</fullName>
    </recommendedName>
</protein>
<feature type="domain" description="SUI1" evidence="10">
    <location>
        <begin position="100"/>
        <end position="171"/>
    </location>
</feature>
<dbReference type="Pfam" id="PF21023">
    <property type="entry name" value="DENR_N"/>
    <property type="match status" value="1"/>
</dbReference>
<keyword evidence="7 8" id="KW-0687">Ribonucleoprotein</keyword>
<evidence type="ECO:0000313" key="12">
    <source>
        <dbReference type="Proteomes" id="UP000005666"/>
    </source>
</evidence>
<feature type="region of interest" description="Disordered" evidence="9">
    <location>
        <begin position="187"/>
        <end position="206"/>
    </location>
</feature>
<keyword evidence="12" id="KW-1185">Reference proteome</keyword>
<dbReference type="Proteomes" id="UP000005666">
    <property type="component" value="Chromosome 1"/>
</dbReference>
<dbReference type="EMBL" id="HE612856">
    <property type="protein sequence ID" value="CCE61552.1"/>
    <property type="molecule type" value="Genomic_DNA"/>
</dbReference>
<dbReference type="CDD" id="cd11607">
    <property type="entry name" value="DENR_C"/>
    <property type="match status" value="1"/>
</dbReference>
<dbReference type="KEGG" id="tpf:TPHA_0A04770"/>
<dbReference type="RefSeq" id="XP_003683986.1">
    <property type="nucleotide sequence ID" value="XM_003683938.1"/>
</dbReference>
<accession>G8BNS4</accession>
<evidence type="ECO:0000256" key="7">
    <source>
        <dbReference type="ARBA" id="ARBA00023274"/>
    </source>
</evidence>
<dbReference type="eggNOG" id="KOG3239">
    <property type="taxonomic scope" value="Eukaryota"/>
</dbReference>
<evidence type="ECO:0000256" key="3">
    <source>
        <dbReference type="ARBA" id="ARBA00011742"/>
    </source>
</evidence>
<dbReference type="GO" id="GO:0003743">
    <property type="term" value="F:translation initiation factor activity"/>
    <property type="evidence" value="ECO:0007669"/>
    <property type="project" value="InterPro"/>
</dbReference>
<dbReference type="GeneID" id="11532786"/>
<dbReference type="OMA" id="EVFEIDM"/>
<comment type="subcellular location">
    <subcellularLocation>
        <location evidence="1 8">Cytoplasm</location>
    </subcellularLocation>
</comment>
<dbReference type="InterPro" id="IPR050318">
    <property type="entry name" value="DENR/SUI1_TIF"/>
</dbReference>
<dbReference type="GO" id="GO:0000184">
    <property type="term" value="P:nuclear-transcribed mRNA catabolic process, nonsense-mediated decay"/>
    <property type="evidence" value="ECO:0007669"/>
    <property type="project" value="EnsemblFungi"/>
</dbReference>
<dbReference type="PANTHER" id="PTHR12789">
    <property type="entry name" value="DENSITY-REGULATED PROTEIN HOMOLOG"/>
    <property type="match status" value="1"/>
</dbReference>
<sequence length="206" mass="23301">MLQEVVYCGVCTFPPEYCEFTGKLKRCKVWLKENHSDLYEKLYGDEEVGDKEVSGVAKNLADSSIGEEREEKLEKDLKRLQTKQENREQRELAKKLSSKVVIKREARTKRKFIVAISGLEVFEVDMKKLAKTFASKFATGCSVSKNAEKKDEVVIQGDVLEEVQKHIKGMLEEKGLKDVKMEIIDSAKKKKQPEGAEGAPATNGKK</sequence>
<comment type="subunit">
    <text evidence="3 8">Interacts with the 40S ribosomal subunit.</text>
</comment>
<dbReference type="InterPro" id="IPR036877">
    <property type="entry name" value="SUI1_dom_sf"/>
</dbReference>
<dbReference type="GO" id="GO:1990904">
    <property type="term" value="C:ribonucleoprotein complex"/>
    <property type="evidence" value="ECO:0007669"/>
    <property type="project" value="UniProtKB-KW"/>
</dbReference>
<evidence type="ECO:0000256" key="1">
    <source>
        <dbReference type="ARBA" id="ARBA00004496"/>
    </source>
</evidence>
<evidence type="ECO:0000256" key="8">
    <source>
        <dbReference type="RuleBase" id="RU361273"/>
    </source>
</evidence>
<dbReference type="OrthoDB" id="277199at2759"/>
<dbReference type="Pfam" id="PF01253">
    <property type="entry name" value="SUI1"/>
    <property type="match status" value="1"/>
</dbReference>
<evidence type="ECO:0000256" key="4">
    <source>
        <dbReference type="ARBA" id="ARBA00020058"/>
    </source>
</evidence>
<dbReference type="GO" id="GO:0003729">
    <property type="term" value="F:mRNA binding"/>
    <property type="evidence" value="ECO:0007669"/>
    <property type="project" value="TreeGrafter"/>
</dbReference>
<dbReference type="GO" id="GO:0005840">
    <property type="term" value="C:ribosome"/>
    <property type="evidence" value="ECO:0007669"/>
    <property type="project" value="UniProtKB-KW"/>
</dbReference>
<dbReference type="STRING" id="1071381.G8BNS4"/>
<dbReference type="PROSITE" id="PS50296">
    <property type="entry name" value="SUI1"/>
    <property type="match status" value="1"/>
</dbReference>
<proteinExistence type="inferred from homology"/>
<evidence type="ECO:0000256" key="6">
    <source>
        <dbReference type="ARBA" id="ARBA00022980"/>
    </source>
</evidence>
<dbReference type="GO" id="GO:0001731">
    <property type="term" value="P:formation of translation preinitiation complex"/>
    <property type="evidence" value="ECO:0007669"/>
    <property type="project" value="TreeGrafter"/>
</dbReference>
<dbReference type="GO" id="GO:0032790">
    <property type="term" value="P:ribosome disassembly"/>
    <property type="evidence" value="ECO:0007669"/>
    <property type="project" value="EnsemblFungi"/>
</dbReference>
<dbReference type="AlphaFoldDB" id="G8BNS4"/>
<dbReference type="GO" id="GO:0005737">
    <property type="term" value="C:cytoplasm"/>
    <property type="evidence" value="ECO:0007669"/>
    <property type="project" value="UniProtKB-SubCell"/>
</dbReference>
<evidence type="ECO:0000259" key="10">
    <source>
        <dbReference type="PROSITE" id="PS50296"/>
    </source>
</evidence>
<comment type="similarity">
    <text evidence="2 8">Belongs to the DENR family.</text>
</comment>
<evidence type="ECO:0000313" key="11">
    <source>
        <dbReference type="EMBL" id="CCE61552.1"/>
    </source>
</evidence>
<dbReference type="InterPro" id="IPR046447">
    <property type="entry name" value="DENR_C"/>
</dbReference>
<dbReference type="GO" id="GO:0002188">
    <property type="term" value="P:translation reinitiation"/>
    <property type="evidence" value="ECO:0007669"/>
    <property type="project" value="TreeGrafter"/>
</dbReference>
<dbReference type="NCBIfam" id="TIGR01159">
    <property type="entry name" value="DRP1"/>
    <property type="match status" value="1"/>
</dbReference>
<name>G8BNS4_TETPH</name>
<keyword evidence="5 8" id="KW-0963">Cytoplasm</keyword>
<dbReference type="Gene3D" id="3.30.780.10">
    <property type="entry name" value="SUI1-like domain"/>
    <property type="match status" value="1"/>
</dbReference>
<keyword evidence="6 8" id="KW-0689">Ribosomal protein</keyword>
<dbReference type="PANTHER" id="PTHR12789:SF0">
    <property type="entry name" value="DENSITY-REGULATED PROTEIN"/>
    <property type="match status" value="1"/>
</dbReference>
<dbReference type="FunFam" id="3.30.780.10:FF:000013">
    <property type="entry name" value="Translation machinery-associated protein 22"/>
    <property type="match status" value="1"/>
</dbReference>
<organism evidence="11 12">
    <name type="scientific">Tetrapisispora phaffii (strain ATCC 24235 / CBS 4417 / NBRC 1672 / NRRL Y-8282 / UCD 70-5)</name>
    <name type="common">Yeast</name>
    <name type="synonym">Fabospora phaffii</name>
    <dbReference type="NCBI Taxonomy" id="1071381"/>
    <lineage>
        <taxon>Eukaryota</taxon>
        <taxon>Fungi</taxon>
        <taxon>Dikarya</taxon>
        <taxon>Ascomycota</taxon>
        <taxon>Saccharomycotina</taxon>
        <taxon>Saccharomycetes</taxon>
        <taxon>Saccharomycetales</taxon>
        <taxon>Saccharomycetaceae</taxon>
        <taxon>Tetrapisispora</taxon>
    </lineage>
</organism>
<evidence type="ECO:0000256" key="2">
    <source>
        <dbReference type="ARBA" id="ARBA00007514"/>
    </source>
</evidence>
<dbReference type="InterPro" id="IPR001950">
    <property type="entry name" value="SUI1"/>
</dbReference>
<gene>
    <name evidence="11" type="primary">TPHA0A04770</name>
    <name evidence="11" type="ordered locus">TPHA_0A04770</name>
</gene>
<evidence type="ECO:0000256" key="5">
    <source>
        <dbReference type="ARBA" id="ARBA00022490"/>
    </source>
</evidence>
<evidence type="ECO:0000256" key="9">
    <source>
        <dbReference type="SAM" id="MobiDB-lite"/>
    </source>
</evidence>
<dbReference type="InterPro" id="IPR048517">
    <property type="entry name" value="DENR_N"/>
</dbReference>
<dbReference type="SUPFAM" id="SSF55159">
    <property type="entry name" value="eIF1-like"/>
    <property type="match status" value="1"/>
</dbReference>